<proteinExistence type="predicted"/>
<evidence type="ECO:0008006" key="4">
    <source>
        <dbReference type="Google" id="ProtNLM"/>
    </source>
</evidence>
<protein>
    <recommendedName>
        <fullName evidence="4">Lipoprotein</fullName>
    </recommendedName>
</protein>
<keyword evidence="3" id="KW-1185">Reference proteome</keyword>
<dbReference type="Proteomes" id="UP001597083">
    <property type="component" value="Unassembled WGS sequence"/>
</dbReference>
<dbReference type="PROSITE" id="PS51257">
    <property type="entry name" value="PROKAR_LIPOPROTEIN"/>
    <property type="match status" value="1"/>
</dbReference>
<organism evidence="2 3">
    <name type="scientific">Actinomadura adrarensis</name>
    <dbReference type="NCBI Taxonomy" id="1819600"/>
    <lineage>
        <taxon>Bacteria</taxon>
        <taxon>Bacillati</taxon>
        <taxon>Actinomycetota</taxon>
        <taxon>Actinomycetes</taxon>
        <taxon>Streptosporangiales</taxon>
        <taxon>Thermomonosporaceae</taxon>
        <taxon>Actinomadura</taxon>
    </lineage>
</organism>
<name>A0ABW3CJN5_9ACTN</name>
<comment type="caution">
    <text evidence="2">The sequence shown here is derived from an EMBL/GenBank/DDBJ whole genome shotgun (WGS) entry which is preliminary data.</text>
</comment>
<feature type="chain" id="PRO_5046990617" description="Lipoprotein" evidence="1">
    <location>
        <begin position="20"/>
        <end position="147"/>
    </location>
</feature>
<evidence type="ECO:0000313" key="3">
    <source>
        <dbReference type="Proteomes" id="UP001597083"/>
    </source>
</evidence>
<evidence type="ECO:0000313" key="2">
    <source>
        <dbReference type="EMBL" id="MFD0854774.1"/>
    </source>
</evidence>
<feature type="signal peptide" evidence="1">
    <location>
        <begin position="1"/>
        <end position="19"/>
    </location>
</feature>
<accession>A0ABW3CJN5</accession>
<dbReference type="EMBL" id="JBHTIR010003167">
    <property type="protein sequence ID" value="MFD0854774.1"/>
    <property type="molecule type" value="Genomic_DNA"/>
</dbReference>
<keyword evidence="1" id="KW-0732">Signal</keyword>
<sequence length="147" mass="15906">MRSGVWPAVVALLPVVALTASCTAEKTALRQIQPNTTVYIDGWDQDADRGDRALVEQKPSGMWVLPSNAPFRTRRGNDFVVRVTLDPRRGFVVTDLGGTRVGKDHDNCLEDGETYAFMAVPAGSLNWEPAGGNADTSNDDCQVTPSN</sequence>
<gene>
    <name evidence="2" type="ORF">ACFQ07_21220</name>
</gene>
<reference evidence="3" key="1">
    <citation type="journal article" date="2019" name="Int. J. Syst. Evol. Microbiol.">
        <title>The Global Catalogue of Microorganisms (GCM) 10K type strain sequencing project: providing services to taxonomists for standard genome sequencing and annotation.</title>
        <authorList>
            <consortium name="The Broad Institute Genomics Platform"/>
            <consortium name="The Broad Institute Genome Sequencing Center for Infectious Disease"/>
            <person name="Wu L."/>
            <person name="Ma J."/>
        </authorList>
    </citation>
    <scope>NUCLEOTIDE SEQUENCE [LARGE SCALE GENOMIC DNA]</scope>
    <source>
        <strain evidence="3">JCM 31696</strain>
    </source>
</reference>
<evidence type="ECO:0000256" key="1">
    <source>
        <dbReference type="SAM" id="SignalP"/>
    </source>
</evidence>